<dbReference type="HOGENOM" id="CLU_026001_0_1_4"/>
<dbReference type="EMBL" id="CP002056">
    <property type="protein sequence ID" value="ADI29157.1"/>
    <property type="molecule type" value="Genomic_DNA"/>
</dbReference>
<dbReference type="RefSeq" id="WP_013147473.1">
    <property type="nucleotide sequence ID" value="NC_014207.1"/>
</dbReference>
<dbReference type="InterPro" id="IPR014917">
    <property type="entry name" value="DUF1800"/>
</dbReference>
<dbReference type="Pfam" id="PF08811">
    <property type="entry name" value="DUF1800"/>
    <property type="match status" value="1"/>
</dbReference>
<proteinExistence type="predicted"/>
<dbReference type="eggNOG" id="COG5267">
    <property type="taxonomic scope" value="Bacteria"/>
</dbReference>
<evidence type="ECO:0000256" key="1">
    <source>
        <dbReference type="SAM" id="MobiDB-lite"/>
    </source>
</evidence>
<accession>D7DPB3</accession>
<protein>
    <submittedName>
        <fullName evidence="2">Uncharacterized protein</fullName>
    </submittedName>
</protein>
<reference evidence="3" key="1">
    <citation type="submission" date="2010-05" db="EMBL/GenBank/DDBJ databases">
        <title>Complete sequence of Methylotenera sp. 301.</title>
        <authorList>
            <person name="Lucas S."/>
            <person name="Copeland A."/>
            <person name="Lapidus A."/>
            <person name="Cheng J.-F."/>
            <person name="Bruce D."/>
            <person name="Goodwin L."/>
            <person name="Pitluck S."/>
            <person name="Clum A."/>
            <person name="Land M."/>
            <person name="Hauser L."/>
            <person name="Kyrpides N."/>
            <person name="Ivanova N."/>
            <person name="Chistoservova L."/>
            <person name="Kalyuzhnaya M."/>
            <person name="Woyke T."/>
        </authorList>
    </citation>
    <scope>NUCLEOTIDE SEQUENCE [LARGE SCALE GENOMIC DNA]</scope>
    <source>
        <strain evidence="3">301</strain>
    </source>
</reference>
<feature type="compositionally biased region" description="Basic and acidic residues" evidence="1">
    <location>
        <begin position="184"/>
        <end position="195"/>
    </location>
</feature>
<evidence type="ECO:0000313" key="3">
    <source>
        <dbReference type="Proteomes" id="UP000000383"/>
    </source>
</evidence>
<organism evidence="2 3">
    <name type="scientific">Methylotenera versatilis (strain 301)</name>
    <dbReference type="NCBI Taxonomy" id="666681"/>
    <lineage>
        <taxon>Bacteria</taxon>
        <taxon>Pseudomonadati</taxon>
        <taxon>Pseudomonadota</taxon>
        <taxon>Betaproteobacteria</taxon>
        <taxon>Nitrosomonadales</taxon>
        <taxon>Methylophilaceae</taxon>
        <taxon>Methylotenera</taxon>
    </lineage>
</organism>
<feature type="region of interest" description="Disordered" evidence="1">
    <location>
        <begin position="176"/>
        <end position="195"/>
    </location>
</feature>
<dbReference type="OrthoDB" id="9772295at2"/>
<dbReference type="AlphaFoldDB" id="D7DPB3"/>
<keyword evidence="3" id="KW-1185">Reference proteome</keyword>
<reference evidence="2 3" key="2">
    <citation type="journal article" date="2011" name="J. Bacteriol.">
        <title>Genomes of three methylotrophs from a single niche uncover genetic and metabolic divergence of Methylophilaceae.</title>
        <authorList>
            <person name="Lapidus A."/>
            <person name="Clum A."/>
            <person name="Labutti K."/>
            <person name="Kaluzhnaya M.G."/>
            <person name="Lim S."/>
            <person name="Beck D.A."/>
            <person name="Glavina Del Rio T."/>
            <person name="Nolan M."/>
            <person name="Mavromatis K."/>
            <person name="Huntemann M."/>
            <person name="Lucas S."/>
            <person name="Lidstrom M.E."/>
            <person name="Ivanova N."/>
            <person name="Chistoserdova L."/>
        </authorList>
    </citation>
    <scope>NUCLEOTIDE SEQUENCE [LARGE SCALE GENOMIC DNA]</scope>
    <source>
        <strain evidence="2 3">301</strain>
    </source>
</reference>
<sequence length="464" mass="50847">MDNTSNMSPAAIAVNRFGLGARADDIVPNEPKKWLLNQFIQYQAKPASLANQASTASLIAEYAQQQQEMRKADDAEKKEMKRTLRLEVKDTYQDAVSARAAAALTSNTPFMERLVHFWANHFAVSIEKPAIADLAGAFEFEAIRPNILGNFKDLLFAVEQHPAMLLYLDQAKSIGPNSKAGSRSAEKQPDKKRGLNENLAREILELHTLGVRSGYTQADVTEFARALTGWSIAGMGKDKGVSADTNGFAFRPLLHEPGERNMMGKTYSQSGKAQAEAILTDLAHSQATATHLATKLVRHFVNDTPPESLVSKLTQAYMSSNGDLSKVYHALIDAPESWLPAPAKFKTPWEWLISSLRGLGRQNLDNIKIAQILNQLGQQIWRPGSPAGFDDIAATWAAPNALLRRVELVQRLVAPLGDKLDARVLADKLLLGAVSEQTKTAISRSESASTGLALLLVSPEFLRR</sequence>
<dbReference type="STRING" id="666681.M301_0773"/>
<name>D7DPB3_METV0</name>
<evidence type="ECO:0000313" key="2">
    <source>
        <dbReference type="EMBL" id="ADI29157.1"/>
    </source>
</evidence>
<dbReference type="KEGG" id="meh:M301_0773"/>
<dbReference type="Proteomes" id="UP000000383">
    <property type="component" value="Chromosome"/>
</dbReference>
<gene>
    <name evidence="2" type="ordered locus">M301_0773</name>
</gene>